<protein>
    <submittedName>
        <fullName evidence="1">Uncharacterized protein</fullName>
    </submittedName>
</protein>
<evidence type="ECO:0000313" key="2">
    <source>
        <dbReference type="Proteomes" id="UP000683360"/>
    </source>
</evidence>
<reference evidence="1" key="1">
    <citation type="submission" date="2021-03" db="EMBL/GenBank/DDBJ databases">
        <authorList>
            <person name="Bekaert M."/>
        </authorList>
    </citation>
    <scope>NUCLEOTIDE SEQUENCE</scope>
</reference>
<dbReference type="EMBL" id="CAJPWZ010002934">
    <property type="protein sequence ID" value="CAG2248375.1"/>
    <property type="molecule type" value="Genomic_DNA"/>
</dbReference>
<comment type="caution">
    <text evidence="1">The sequence shown here is derived from an EMBL/GenBank/DDBJ whole genome shotgun (WGS) entry which is preliminary data.</text>
</comment>
<keyword evidence="2" id="KW-1185">Reference proteome</keyword>
<gene>
    <name evidence="1" type="ORF">MEDL_60227</name>
</gene>
<organism evidence="1 2">
    <name type="scientific">Mytilus edulis</name>
    <name type="common">Blue mussel</name>
    <dbReference type="NCBI Taxonomy" id="6550"/>
    <lineage>
        <taxon>Eukaryota</taxon>
        <taxon>Metazoa</taxon>
        <taxon>Spiralia</taxon>
        <taxon>Lophotrochozoa</taxon>
        <taxon>Mollusca</taxon>
        <taxon>Bivalvia</taxon>
        <taxon>Autobranchia</taxon>
        <taxon>Pteriomorphia</taxon>
        <taxon>Mytilida</taxon>
        <taxon>Mytiloidea</taxon>
        <taxon>Mytilidae</taxon>
        <taxon>Mytilinae</taxon>
        <taxon>Mytilus</taxon>
    </lineage>
</organism>
<name>A0A8S3USN3_MYTED</name>
<dbReference type="OrthoDB" id="8047091at2759"/>
<dbReference type="PANTHER" id="PTHR19963">
    <property type="entry name" value="CCHC-TYPE DOMAIN-CONTAINING PROTEIN"/>
    <property type="match status" value="1"/>
</dbReference>
<proteinExistence type="predicted"/>
<sequence length="419" mass="48076">MALARKFGSEFKSEMYRAQLQCRFRKRDESISELATSIMKLTRQAYPKANTGLLDTLSVDYFIDALDDPDVRIRLRQTQPENITHAETLAIRLETCKSADRARHRTVCITTEENSGKTDVKTELVPLFENFMKTVKDEISSIKVVNDSLSKSSDFSQKNNMGRKITSKRIKIKTIRDQNRTIDQEINSFKKMKMTGPKIGKMFPNQRAVTCRRETRKGRVQGSESMMIEPSEKFTESNHMLLARSLLKTDRKHIPLRVLNASDQPVVLAKGQSVAVGEIVAEVNSQLARWLEVLSEYDFDIEHRRGRSHLNADALSRRPCSDTNCGYCEKVEQKEQQFIKTEILGEEMGINVINVESEGSDESLTHNVEVRNDHQYILSLLHNGCIPLDTLRREQHEDPDLERLIQFKEAGNKPMWSNL</sequence>
<dbReference type="Proteomes" id="UP000683360">
    <property type="component" value="Unassembled WGS sequence"/>
</dbReference>
<accession>A0A8S3USN3</accession>
<dbReference type="AlphaFoldDB" id="A0A8S3USN3"/>
<evidence type="ECO:0000313" key="1">
    <source>
        <dbReference type="EMBL" id="CAG2248375.1"/>
    </source>
</evidence>
<dbReference type="PANTHER" id="PTHR19963:SF30">
    <property type="entry name" value="ENDONUCLEASE_EXONUCLEASE_PHOSPHATASE DOMAIN-CONTAINING PROTEIN"/>
    <property type="match status" value="1"/>
</dbReference>